<dbReference type="KEGG" id="cqn:G7Y29_10745"/>
<dbReference type="SUPFAM" id="SSF55464">
    <property type="entry name" value="Origin of replication-binding domain, RBD-like"/>
    <property type="match status" value="1"/>
</dbReference>
<dbReference type="CDD" id="cd17933">
    <property type="entry name" value="DEXSc_RecD-like"/>
    <property type="match status" value="1"/>
</dbReference>
<keyword evidence="3" id="KW-0614">Plasmid</keyword>
<dbReference type="Gene3D" id="2.30.30.940">
    <property type="match status" value="1"/>
</dbReference>
<dbReference type="CDD" id="cd18809">
    <property type="entry name" value="SF1_C_RecD"/>
    <property type="match status" value="1"/>
</dbReference>
<dbReference type="NCBIfam" id="NF041492">
    <property type="entry name" value="MobF"/>
    <property type="match status" value="1"/>
</dbReference>
<evidence type="ECO:0000256" key="1">
    <source>
        <dbReference type="SAM" id="MobiDB-lite"/>
    </source>
</evidence>
<sequence>MMSFRAVHAGSGYQYLLRSVATNDAHDESIEEGTLSSYYQAKGTPPGRWIGRGLAALGSETAAVGVEIEADQMESLYGLGYHPDTHRMLWEGKRLDECKLGGKFPLYTNDIPVLNELRAAEREFVADSGRLPTEDERTGMAVSVGRRHYVEATGWVDAPDKDVVDWVNQQRSQVKQAVAGFDLTFSPAKSISVLWALADESTANKIAACHHEAVAEVLAWAEENTVRTRMGAGGLAQVKTGGIIASEFTHFDTRAGDPDLHSHVLVSNKVQGPDGKWRTLDSRAMFKNHQTLSARYDAILQEILTRKLGLGFTASPRGAGVEPVWEVAGVPEDLIEAFSKRRTMARPVYDTLVRDYVALHGHQPDKRTQKRLWQSAILDTRDGKKPAESLADLRESWRAGVEQMDGGAELLESVHAVIGGAHNDDRPEFFTQGAIDDDALDVHARGVVDRMIRKRSYFADHHVTAAVASYLKAFRFADGEETQRAIAQLSERIVSSHLIEITPWGAGNLPEKLRNDNGDAVDRHLDYRKYTTPEILAQEDKVLAAVVEPVPVFAESAAIDKAVAAFEKDNGFSLNSGQVELARHLLLSGTVAACGVGPAGTGKTTSMQIVARVWADHGHNVIGCAPSAAAASVLSEELGIEANTIDSLTFTWRGRNPDKPAGDLSALPVQINPGDMLLVDESGMATTDNLAALVEIAGAAGAIVRFVGDPHQLDAVGTGGLYATMCRYNKAAELTDVMRFSHGNDTEQADASLAVRRGDTAAAEFYFARGWVTGGTREAMLADAAEAYLADTAKGRSSLVVASTNADVSVLNEMIRAHHIDTGDVDTSREVALSQGDVAGLGDVIIARHNQRLDNPDRPNQAGEKVINGQLFRVIDLTDDGGIVAGDLATGQVYHLPADYVRAHTHLGYAATVHRSQGATVDTTHLVVDSATSRSALYVGLTRGRYENRVYAVTDDALDEFEEYGHEHSAGNSPGLTDKDVFMRAIARDTRQRSAADIRAEAEAYADSKERLAKLYRYGVDVATSDFIDRHLDAWWDRLDADAAAILTDEGRMKVRTAWRDLLAAGHDPRDFMATAVFNLGQVDEAGAVIAWRLRDTLANVAGEDPGLLAPPPVTRGADAELGAWLRETYDRLAHWPEDTADEDTAGEGIVPENLTPAERLRLQAGKALAAPAAGHRGKGAVADLDPLARLAAQRAGRAPAGTADQFPPREQASENTPEL</sequence>
<feature type="domain" description="TrwC relaxase" evidence="2">
    <location>
        <begin position="9"/>
        <end position="403"/>
    </location>
</feature>
<accession>A0A7T0KPP1</accession>
<evidence type="ECO:0000313" key="3">
    <source>
        <dbReference type="EMBL" id="QPK84389.1"/>
    </source>
</evidence>
<evidence type="ECO:0000259" key="2">
    <source>
        <dbReference type="Pfam" id="PF08751"/>
    </source>
</evidence>
<keyword evidence="4" id="KW-1185">Reference proteome</keyword>
<protein>
    <submittedName>
        <fullName evidence="3">Relaxase domain-containing protein</fullName>
    </submittedName>
</protein>
<evidence type="ECO:0000313" key="4">
    <source>
        <dbReference type="Proteomes" id="UP000594586"/>
    </source>
</evidence>
<organism evidence="3 4">
    <name type="scientific">Corynebacterium qintianiae</name>
    <dbReference type="NCBI Taxonomy" id="2709392"/>
    <lineage>
        <taxon>Bacteria</taxon>
        <taxon>Bacillati</taxon>
        <taxon>Actinomycetota</taxon>
        <taxon>Actinomycetes</taxon>
        <taxon>Mycobacteriales</taxon>
        <taxon>Corynebacteriaceae</taxon>
        <taxon>Corynebacterium</taxon>
    </lineage>
</organism>
<feature type="compositionally biased region" description="Low complexity" evidence="1">
    <location>
        <begin position="1193"/>
        <end position="1204"/>
    </location>
</feature>
<dbReference type="Pfam" id="PF13604">
    <property type="entry name" value="AAA_30"/>
    <property type="match status" value="1"/>
</dbReference>
<dbReference type="RefSeq" id="WP_165005130.1">
    <property type="nucleotide sequence ID" value="NZ_CP064956.1"/>
</dbReference>
<dbReference type="InterPro" id="IPR027417">
    <property type="entry name" value="P-loop_NTPase"/>
</dbReference>
<reference evidence="3 4" key="1">
    <citation type="submission" date="2020-11" db="EMBL/GenBank/DDBJ databases">
        <title>Corynebacterium sp. MC1420.</title>
        <authorList>
            <person name="Zhou J."/>
        </authorList>
    </citation>
    <scope>NUCLEOTIDE SEQUENCE [LARGE SCALE GENOMIC DNA]</scope>
    <source>
        <strain evidence="3 4">MC1420</strain>
        <plasmid evidence="3 4">unnamed</plasmid>
    </source>
</reference>
<gene>
    <name evidence="3" type="ORF">G7Y29_10745</name>
</gene>
<proteinExistence type="predicted"/>
<feature type="region of interest" description="Disordered" evidence="1">
    <location>
        <begin position="1193"/>
        <end position="1220"/>
    </location>
</feature>
<dbReference type="AlphaFoldDB" id="A0A7T0KPP1"/>
<dbReference type="InterPro" id="IPR014862">
    <property type="entry name" value="TrwC"/>
</dbReference>
<name>A0A7T0KPP1_9CORY</name>
<dbReference type="EMBL" id="CP064956">
    <property type="protein sequence ID" value="QPK84389.1"/>
    <property type="molecule type" value="Genomic_DNA"/>
</dbReference>
<dbReference type="Pfam" id="PF08751">
    <property type="entry name" value="TrwC"/>
    <property type="match status" value="1"/>
</dbReference>
<dbReference type="Gene3D" id="3.40.50.300">
    <property type="entry name" value="P-loop containing nucleotide triphosphate hydrolases"/>
    <property type="match status" value="2"/>
</dbReference>
<dbReference type="SUPFAM" id="SSF52540">
    <property type="entry name" value="P-loop containing nucleoside triphosphate hydrolases"/>
    <property type="match status" value="2"/>
</dbReference>
<dbReference type="Proteomes" id="UP000594586">
    <property type="component" value="Plasmid unnamed"/>
</dbReference>
<geneLocation type="plasmid" evidence="3 4">
    <name>unnamed</name>
</geneLocation>